<dbReference type="RefSeq" id="WP_102075470.1">
    <property type="nucleotide sequence ID" value="NZ_PDNW01000022.1"/>
</dbReference>
<evidence type="ECO:0000313" key="3">
    <source>
        <dbReference type="Proteomes" id="UP000234190"/>
    </source>
</evidence>
<keyword evidence="3" id="KW-1185">Reference proteome</keyword>
<protein>
    <submittedName>
        <fullName evidence="2">Transposase</fullName>
    </submittedName>
</protein>
<dbReference type="OrthoDB" id="8581376at2"/>
<accession>A0A2N4TZW9</accession>
<dbReference type="Proteomes" id="UP000234190">
    <property type="component" value="Unassembled WGS sequence"/>
</dbReference>
<evidence type="ECO:0000259" key="1">
    <source>
        <dbReference type="SMART" id="SM00382"/>
    </source>
</evidence>
<dbReference type="SMART" id="SM00382">
    <property type="entry name" value="AAA"/>
    <property type="match status" value="1"/>
</dbReference>
<dbReference type="InterPro" id="IPR003593">
    <property type="entry name" value="AAA+_ATPase"/>
</dbReference>
<sequence length="312" mass="35410">MDREQFYRALVTFDGEYVSFDTFSQILQQMEHVIQLYRQTSIVRNLVVIGESGCGKTSLARSFCARYPRQHLVEQTVTPVVLIEVPSVGTVGSLARQILEALGDPFPEKGRVIDQTARIRLLVKNSKTEMLVLDEAQHVYDRGQSKSQYATADWLKNLLNAIEIPVVLFGIPRLENLLRVNVQLRRRFSAPLILSLGNPDEPQFLEASFDVLNALLPVLPLPLSRGDMSVQDLTQRMYYATDGRVGYLKKLLASALEKTWEIGGEEITRSDLEFAFTTIWRGAIGQLNPFNPRFVFRRLDRPGEPFALDRPV</sequence>
<dbReference type="Pfam" id="PF05621">
    <property type="entry name" value="TniB"/>
    <property type="match status" value="1"/>
</dbReference>
<proteinExistence type="predicted"/>
<comment type="caution">
    <text evidence="2">The sequence shown here is derived from an EMBL/GenBank/DDBJ whole genome shotgun (WGS) entry which is preliminary data.</text>
</comment>
<reference evidence="2 3" key="1">
    <citation type="submission" date="2017-10" db="EMBL/GenBank/DDBJ databases">
        <title>Two draft genome sequences of Pusillimonas sp. strains isolated from a nitrate- and radionuclide-contaminated groundwater in Russia.</title>
        <authorList>
            <person name="Grouzdev D.S."/>
            <person name="Tourova T.P."/>
            <person name="Goeva M.A."/>
            <person name="Babich T.L."/>
            <person name="Sokolova D.S."/>
            <person name="Abdullin R."/>
            <person name="Poltaraus A.B."/>
            <person name="Toshchakov S.V."/>
            <person name="Nazina T.N."/>
        </authorList>
    </citation>
    <scope>NUCLEOTIDE SEQUENCE [LARGE SCALE GENOMIC DNA]</scope>
    <source>
        <strain evidence="2 3">JR1/69-3-13</strain>
    </source>
</reference>
<dbReference type="AlphaFoldDB" id="A0A2N4TZW9"/>
<dbReference type="InterPro" id="IPR052026">
    <property type="entry name" value="ExeA_AAA_ATPase_DNA-bind"/>
</dbReference>
<evidence type="ECO:0000313" key="2">
    <source>
        <dbReference type="EMBL" id="PLC48312.1"/>
    </source>
</evidence>
<dbReference type="PANTHER" id="PTHR35894">
    <property type="entry name" value="GENERAL SECRETION PATHWAY PROTEIN A-RELATED"/>
    <property type="match status" value="1"/>
</dbReference>
<organism evidence="2 3">
    <name type="scientific">Pollutimonas subterranea</name>
    <dbReference type="NCBI Taxonomy" id="2045210"/>
    <lineage>
        <taxon>Bacteria</taxon>
        <taxon>Pseudomonadati</taxon>
        <taxon>Pseudomonadota</taxon>
        <taxon>Betaproteobacteria</taxon>
        <taxon>Burkholderiales</taxon>
        <taxon>Alcaligenaceae</taxon>
        <taxon>Pollutimonas</taxon>
    </lineage>
</organism>
<dbReference type="Gene3D" id="3.40.50.300">
    <property type="entry name" value="P-loop containing nucleotide triphosphate hydrolases"/>
    <property type="match status" value="1"/>
</dbReference>
<dbReference type="InterPro" id="IPR027417">
    <property type="entry name" value="P-loop_NTPase"/>
</dbReference>
<dbReference type="SUPFAM" id="SSF52540">
    <property type="entry name" value="P-loop containing nucleoside triphosphate hydrolases"/>
    <property type="match status" value="1"/>
</dbReference>
<dbReference type="EMBL" id="PDNW01000022">
    <property type="protein sequence ID" value="PLC48312.1"/>
    <property type="molecule type" value="Genomic_DNA"/>
</dbReference>
<name>A0A2N4TZW9_9BURK</name>
<dbReference type="InterPro" id="IPR008868">
    <property type="entry name" value="TniB"/>
</dbReference>
<gene>
    <name evidence="2" type="ORF">CR159_18650</name>
</gene>
<dbReference type="PANTHER" id="PTHR35894:SF1">
    <property type="entry name" value="PHOSPHORIBULOKINASE _ URIDINE KINASE FAMILY"/>
    <property type="match status" value="1"/>
</dbReference>
<feature type="domain" description="AAA+ ATPase" evidence="1">
    <location>
        <begin position="42"/>
        <end position="198"/>
    </location>
</feature>